<reference evidence="2 3" key="1">
    <citation type="journal article" date="2007" name="Int. J. Syst. Evol. Microbiol.">
        <title>Description of Pelomonas aquatica sp. nov. and Pelomonas puraquae sp. nov., isolated from industrial and haemodialysis water.</title>
        <authorList>
            <person name="Gomila M."/>
            <person name="Bowien B."/>
            <person name="Falsen E."/>
            <person name="Moore E.R."/>
            <person name="Lalucat J."/>
        </authorList>
    </citation>
    <scope>NUCLEOTIDE SEQUENCE [LARGE SCALE GENOMIC DNA]</scope>
    <source>
        <strain evidence="2 3">CCUG 52769</strain>
    </source>
</reference>
<comment type="caution">
    <text evidence="2">The sequence shown here is derived from an EMBL/GenBank/DDBJ whole genome shotgun (WGS) entry which is preliminary data.</text>
</comment>
<evidence type="ECO:0000313" key="2">
    <source>
        <dbReference type="EMBL" id="OWR03137.1"/>
    </source>
</evidence>
<evidence type="ECO:0008006" key="4">
    <source>
        <dbReference type="Google" id="ProtNLM"/>
    </source>
</evidence>
<dbReference type="InterPro" id="IPR011006">
    <property type="entry name" value="CheY-like_superfamily"/>
</dbReference>
<keyword evidence="3" id="KW-1185">Reference proteome</keyword>
<gene>
    <name evidence="2" type="ORF">CDO81_16360</name>
</gene>
<evidence type="ECO:0000313" key="3">
    <source>
        <dbReference type="Proteomes" id="UP000197446"/>
    </source>
</evidence>
<evidence type="ECO:0000256" key="1">
    <source>
        <dbReference type="SAM" id="MobiDB-lite"/>
    </source>
</evidence>
<dbReference type="SUPFAM" id="SSF52172">
    <property type="entry name" value="CheY-like"/>
    <property type="match status" value="1"/>
</dbReference>
<protein>
    <recommendedName>
        <fullName evidence="4">Response regulatory domain-containing protein</fullName>
    </recommendedName>
</protein>
<dbReference type="Proteomes" id="UP000197446">
    <property type="component" value="Unassembled WGS sequence"/>
</dbReference>
<dbReference type="EMBL" id="NISI01000006">
    <property type="protein sequence ID" value="OWR03137.1"/>
    <property type="molecule type" value="Genomic_DNA"/>
</dbReference>
<proteinExistence type="predicted"/>
<organism evidence="2 3">
    <name type="scientific">Roseateles puraquae</name>
    <dbReference type="NCBI Taxonomy" id="431059"/>
    <lineage>
        <taxon>Bacteria</taxon>
        <taxon>Pseudomonadati</taxon>
        <taxon>Pseudomonadota</taxon>
        <taxon>Betaproteobacteria</taxon>
        <taxon>Burkholderiales</taxon>
        <taxon>Sphaerotilaceae</taxon>
        <taxon>Roseateles</taxon>
    </lineage>
</organism>
<feature type="region of interest" description="Disordered" evidence="1">
    <location>
        <begin position="133"/>
        <end position="153"/>
    </location>
</feature>
<dbReference type="AlphaFoldDB" id="A0A254N9U7"/>
<accession>A0A254N9U7</accession>
<sequence>MPQDTPYDLPRVLVVCNTTALRRELADLLYEMWVEPHWHLQLGGLAEYAAWCRPQVIVLAMRSPQENLAAYTALEAAYGDSPAVVIGMLGVPMDGLAFPARSRLQLDSYLTPPPSLHELAWLIGRATEGKRPRSIRDLPAEVPTVTQGKPDAT</sequence>
<name>A0A254N9U7_9BURK</name>
<dbReference type="RefSeq" id="WP_088484291.1">
    <property type="nucleotide sequence ID" value="NZ_NISI01000006.1"/>
</dbReference>